<dbReference type="Pfam" id="PF23569">
    <property type="entry name" value="NBD_SMAX1"/>
    <property type="match status" value="1"/>
</dbReference>
<evidence type="ECO:0000259" key="4">
    <source>
        <dbReference type="PROSITE" id="PS51903"/>
    </source>
</evidence>
<gene>
    <name evidence="5" type="primary">LOC102595423</name>
</gene>
<comment type="similarity">
    <text evidence="1">Belongs to the ClpA/ClpB family.</text>
</comment>
<keyword evidence="2 3" id="KW-0677">Repeat</keyword>
<reference evidence="6" key="1">
    <citation type="journal article" date="2011" name="Nature">
        <title>Genome sequence and analysis of the tuber crop potato.</title>
        <authorList>
            <consortium name="The Potato Genome Sequencing Consortium"/>
        </authorList>
    </citation>
    <scope>NUCLEOTIDE SEQUENCE [LARGE SCALE GENOMIC DNA]</scope>
    <source>
        <strain evidence="6">cv. DM1-3 516 R44</strain>
    </source>
</reference>
<dbReference type="PROSITE" id="PS51903">
    <property type="entry name" value="CLP_R"/>
    <property type="match status" value="1"/>
</dbReference>
<protein>
    <recommendedName>
        <fullName evidence="4">Clp R domain-containing protein</fullName>
    </recommendedName>
</protein>
<dbReference type="InParanoid" id="M1C5T5"/>
<dbReference type="Proteomes" id="UP000011115">
    <property type="component" value="Unassembled WGS sequence"/>
</dbReference>
<dbReference type="InterPro" id="IPR036628">
    <property type="entry name" value="Clp_N_dom_sf"/>
</dbReference>
<evidence type="ECO:0000256" key="2">
    <source>
        <dbReference type="ARBA" id="ARBA00022737"/>
    </source>
</evidence>
<dbReference type="OrthoDB" id="1288858at2759"/>
<dbReference type="Gramene" id="PGSC0003DMT400060407">
    <property type="protein sequence ID" value="PGSC0003DMT400060407"/>
    <property type="gene ID" value="PGSC0003DMG400023497"/>
</dbReference>
<evidence type="ECO:0000256" key="3">
    <source>
        <dbReference type="PROSITE-ProRule" id="PRU01251"/>
    </source>
</evidence>
<dbReference type="GO" id="GO:0005634">
    <property type="term" value="C:nucleus"/>
    <property type="evidence" value="ECO:0000318"/>
    <property type="project" value="GO_Central"/>
</dbReference>
<dbReference type="ExpressionAtlas" id="M1C5T5">
    <property type="expression patterns" value="baseline"/>
</dbReference>
<dbReference type="AlphaFoldDB" id="M1C5T5"/>
<dbReference type="Gene3D" id="1.10.1780.10">
    <property type="entry name" value="Clp, N-terminal domain"/>
    <property type="match status" value="1"/>
</dbReference>
<dbReference type="PANTHER" id="PTHR43572:SF63">
    <property type="entry name" value="PROTEIN SMAX1-LIKE 3-LIKE"/>
    <property type="match status" value="1"/>
</dbReference>
<dbReference type="PaxDb" id="4113-PGSC0003DMT400060407"/>
<dbReference type="PANTHER" id="PTHR43572">
    <property type="entry name" value="CHAPERONE PROTEIN CLPD, CHLOROPLASTIC"/>
    <property type="match status" value="1"/>
</dbReference>
<dbReference type="InterPro" id="IPR051650">
    <property type="entry name" value="SL_signaling_regulator"/>
</dbReference>
<dbReference type="Gene3D" id="3.40.50.300">
    <property type="entry name" value="P-loop containing nucleotide triphosphate hydrolases"/>
    <property type="match status" value="1"/>
</dbReference>
<organism evidence="5 6">
    <name type="scientific">Solanum tuberosum</name>
    <name type="common">Potato</name>
    <dbReference type="NCBI Taxonomy" id="4113"/>
    <lineage>
        <taxon>Eukaryota</taxon>
        <taxon>Viridiplantae</taxon>
        <taxon>Streptophyta</taxon>
        <taxon>Embryophyta</taxon>
        <taxon>Tracheophyta</taxon>
        <taxon>Spermatophyta</taxon>
        <taxon>Magnoliopsida</taxon>
        <taxon>eudicotyledons</taxon>
        <taxon>Gunneridae</taxon>
        <taxon>Pentapetalae</taxon>
        <taxon>asterids</taxon>
        <taxon>lamiids</taxon>
        <taxon>Solanales</taxon>
        <taxon>Solanaceae</taxon>
        <taxon>Solanoideae</taxon>
        <taxon>Solaneae</taxon>
        <taxon>Solanum</taxon>
    </lineage>
</organism>
<reference evidence="5" key="2">
    <citation type="submission" date="2015-06" db="UniProtKB">
        <authorList>
            <consortium name="EnsemblPlants"/>
        </authorList>
    </citation>
    <scope>IDENTIFICATION</scope>
    <source>
        <strain evidence="5">DM1-3 516 R44</strain>
    </source>
</reference>
<proteinExistence type="inferred from homology"/>
<evidence type="ECO:0000313" key="5">
    <source>
        <dbReference type="EnsemblPlants" id="PGSC0003DMT400060407"/>
    </source>
</evidence>
<dbReference type="InterPro" id="IPR004176">
    <property type="entry name" value="Clp_R_N"/>
</dbReference>
<dbReference type="SUPFAM" id="SSF81923">
    <property type="entry name" value="Double Clp-N motif"/>
    <property type="match status" value="1"/>
</dbReference>
<sequence length="867" mass="96200">MTTNVSFQQALTVESSSIVKQALNLAKRRGHSHVTPLHVASAMLVSSSSTLLRKACFQTNSHPIQYKALELCFNVALNRLPTSASNPILEPHVHPPFLSNALVAAFKRAQAYQRRGSVENQQQQQHLKVEIDQLVISILDDPSVSRVMSEAGFSSIQLKTNVEHAISSENSTKQMVIASGNNLKLSLCKSGDDPSVSQVMREAGFSSIQLKTNVEHAISSENSTKQMVIASGNNLKLSLCKSGDDPSVSQVMREAGFSSIQLKTNVEHAISSENSTKQMVIASGNNLKLSLCKSGDDPSVSQVMREAGFSSIQLKTNVEHAISSEISCKNSAKSMVLPPGDNLKLSLGKSSDDQIKNDDVMSVIETMMNKKRRNTVIVAECLANAEGVVRGVVDKFDKGEVSSHMKHVQFISVPLSTLRNVSKEEFDAKIRELRILLKSCIHRGVVLYLGDLEWISEFWTKVHNEQKNNYMILELSRLLCGEMSENGRLWLMGIASFPTYTKCKTGCPSLQTLWDLHPLTLPDVSLDLNLNLESLCVFTTSSARPHPWAMLLGLFKNDDSSVHKHDHNFIDKGFFSPSSSSPCSSTSISSSSKKEHQFLNTKPELLSNPNSIPNSASSSEASGHIEHLELCCSDSPEMLLHSCQILQKCTHSSTFLNSSSNVKILCKALEEKVPWQKDIIHDIVSTILERRHKKEETWLLFLGVDSHGKEKISKELAKIIFGSQDCFISIGLSTFSSSTRTDSTDQEVNNKRSRDEQGRSYLERFTNAIQENPRRVFFMEDMDQVDSFSQKGIQKAIESGKLTLPNGDLVLIKDSIIIFSCVEYFSSISRTCFPTNIQKFSEENNASLDLNIAIGENRDEKQIMFKI</sequence>
<dbReference type="STRING" id="4113.M1C5T5"/>
<dbReference type="EnsemblPlants" id="PGSC0003DMT400060407">
    <property type="protein sequence ID" value="PGSC0003DMT400060407"/>
    <property type="gene ID" value="PGSC0003DMG400023497"/>
</dbReference>
<name>M1C5T5_SOLTU</name>
<dbReference type="OMA" id="CCRDCSI"/>
<dbReference type="GO" id="GO:0044183">
    <property type="term" value="F:protein folding chaperone"/>
    <property type="evidence" value="ECO:0000318"/>
    <property type="project" value="GO_Central"/>
</dbReference>
<dbReference type="SUPFAM" id="SSF52540">
    <property type="entry name" value="P-loop containing nucleoside triphosphate hydrolases"/>
    <property type="match status" value="1"/>
</dbReference>
<evidence type="ECO:0000313" key="6">
    <source>
        <dbReference type="Proteomes" id="UP000011115"/>
    </source>
</evidence>
<feature type="domain" description="Clp R" evidence="4">
    <location>
        <begin position="7"/>
        <end position="169"/>
    </location>
</feature>
<accession>M1C5T5</accession>
<dbReference type="eggNOG" id="KOG1051">
    <property type="taxonomic scope" value="Eukaryota"/>
</dbReference>
<evidence type="ECO:0000256" key="1">
    <source>
        <dbReference type="ARBA" id="ARBA00008675"/>
    </source>
</evidence>
<dbReference type="InterPro" id="IPR058680">
    <property type="entry name" value="NBD_SMAX1-like"/>
</dbReference>
<dbReference type="InterPro" id="IPR027417">
    <property type="entry name" value="P-loop_NTPase"/>
</dbReference>
<keyword evidence="6" id="KW-1185">Reference proteome</keyword>